<protein>
    <submittedName>
        <fullName evidence="1">Uncharacterized protein</fullName>
    </submittedName>
</protein>
<comment type="caution">
    <text evidence="1">The sequence shown here is derived from an EMBL/GenBank/DDBJ whole genome shotgun (WGS) entry which is preliminary data.</text>
</comment>
<accession>D5PIE9</accession>
<sequence length="129" mass="13952">MSIAPDQGFRRNVRVPLDATRVSDWIATTDGRSQVRLFDGTHREAADVRIDIMGAQRLDGAVIGRWVIVGPPDSEPAEYEVPAARRLADEMHLAAQIEEIADPDFAADGFALAAALVAAADEIEGWAAR</sequence>
<keyword evidence="2" id="KW-1185">Reference proteome</keyword>
<dbReference type="HOGENOM" id="CLU_1946442_0_0_11"/>
<evidence type="ECO:0000313" key="1">
    <source>
        <dbReference type="EMBL" id="EFG74162.1"/>
    </source>
</evidence>
<gene>
    <name evidence="1" type="ORF">HMPREF0591_5943</name>
</gene>
<dbReference type="Proteomes" id="UP000003653">
    <property type="component" value="Unassembled WGS sequence"/>
</dbReference>
<name>D5PIE9_9MYCO</name>
<dbReference type="EMBL" id="ADNV01000380">
    <property type="protein sequence ID" value="EFG74162.1"/>
    <property type="molecule type" value="Genomic_DNA"/>
</dbReference>
<reference evidence="1 2" key="1">
    <citation type="submission" date="2010-04" db="EMBL/GenBank/DDBJ databases">
        <authorList>
            <person name="Muzny D."/>
            <person name="Qin X."/>
            <person name="Deng J."/>
            <person name="Jiang H."/>
            <person name="Liu Y."/>
            <person name="Qu J."/>
            <person name="Song X.-Z."/>
            <person name="Zhang L."/>
            <person name="Thornton R."/>
            <person name="Coyle M."/>
            <person name="Francisco L."/>
            <person name="Jackson L."/>
            <person name="Javaid M."/>
            <person name="Korchina V."/>
            <person name="Kovar C."/>
            <person name="Mata R."/>
            <person name="Mathew T."/>
            <person name="Ngo R."/>
            <person name="Nguyen L."/>
            <person name="Nguyen N."/>
            <person name="Okwuonu G."/>
            <person name="Ongeri F."/>
            <person name="Pham C."/>
            <person name="Simmons D."/>
            <person name="Wilczek-Boney K."/>
            <person name="Hale W."/>
            <person name="Jakkamsetti A."/>
            <person name="Pham P."/>
            <person name="Ruth R."/>
            <person name="San Lucas F."/>
            <person name="Warren J."/>
            <person name="Zhang J."/>
            <person name="Zhao Z."/>
            <person name="Zhou C."/>
            <person name="Zhu D."/>
            <person name="Lee S."/>
            <person name="Bess C."/>
            <person name="Blankenburg K."/>
            <person name="Forbes L."/>
            <person name="Fu Q."/>
            <person name="Gubbala S."/>
            <person name="Hirani K."/>
            <person name="Jayaseelan J.C."/>
            <person name="Lara F."/>
            <person name="Munidasa M."/>
            <person name="Palculict T."/>
            <person name="Patil S."/>
            <person name="Pu L.-L."/>
            <person name="Saada N."/>
            <person name="Tang L."/>
            <person name="Weissenberger G."/>
            <person name="Zhu Y."/>
            <person name="Hemphill L."/>
            <person name="Shang Y."/>
            <person name="Youmans B."/>
            <person name="Ayvaz T."/>
            <person name="Ross M."/>
            <person name="Santibanez J."/>
            <person name="Aqrawi P."/>
            <person name="Gross S."/>
            <person name="Joshi V."/>
            <person name="Fowler G."/>
            <person name="Nazareth L."/>
            <person name="Reid J."/>
            <person name="Worley K."/>
            <person name="Petrosino J."/>
            <person name="Highlander S."/>
            <person name="Gibbs R."/>
        </authorList>
    </citation>
    <scope>NUCLEOTIDE SEQUENCE [LARGE SCALE GENOMIC DNA]</scope>
    <source>
        <strain evidence="1 2">ATCC BAA-614</strain>
    </source>
</reference>
<organism evidence="1 2">
    <name type="scientific">Mycobacterium parascrofulaceum ATCC BAA-614</name>
    <dbReference type="NCBI Taxonomy" id="525368"/>
    <lineage>
        <taxon>Bacteria</taxon>
        <taxon>Bacillati</taxon>
        <taxon>Actinomycetota</taxon>
        <taxon>Actinomycetes</taxon>
        <taxon>Mycobacteriales</taxon>
        <taxon>Mycobacteriaceae</taxon>
        <taxon>Mycobacterium</taxon>
        <taxon>Mycobacterium simiae complex</taxon>
    </lineage>
</organism>
<evidence type="ECO:0000313" key="2">
    <source>
        <dbReference type="Proteomes" id="UP000003653"/>
    </source>
</evidence>
<dbReference type="RefSeq" id="WP_007172111.1">
    <property type="nucleotide sequence ID" value="NZ_GG770560.1"/>
</dbReference>
<proteinExistence type="predicted"/>
<dbReference type="AlphaFoldDB" id="D5PIE9"/>